<dbReference type="PANTHER" id="PTHR44196:SF1">
    <property type="entry name" value="DEHYDROGENASE_REDUCTASE SDR FAMILY MEMBER 7B"/>
    <property type="match status" value="1"/>
</dbReference>
<sequence>MSAMNGRVAVISGAGTGLGRATAIEIARKGAAVVLLGRRKSKLDETAALIAEEHPGSVFALQTDVSDEQQVNRSIAAAIEKFRRIDVLINNAAIFEPGRVGELTVEEWERQLAINLTGPFLMTRAVLPIMRQARYGRIVNITSGLAFNGAGGYAAYSASKAGLESFTRTLADEEESHNILANLYNPGTLRSEMHRTGKDPALVNPGIIRLATLPQGGITGTIVTY</sequence>
<evidence type="ECO:0000256" key="1">
    <source>
        <dbReference type="ARBA" id="ARBA00006484"/>
    </source>
</evidence>
<dbReference type="EMBL" id="CP091430">
    <property type="protein sequence ID" value="UVI28713.1"/>
    <property type="molecule type" value="Genomic_DNA"/>
</dbReference>
<dbReference type="PRINTS" id="PR00081">
    <property type="entry name" value="GDHRDH"/>
</dbReference>
<dbReference type="SUPFAM" id="SSF51735">
    <property type="entry name" value="NAD(P)-binding Rossmann-fold domains"/>
    <property type="match status" value="1"/>
</dbReference>
<feature type="domain" description="Ketoreductase" evidence="4">
    <location>
        <begin position="7"/>
        <end position="192"/>
    </location>
</feature>
<keyword evidence="6" id="KW-1185">Reference proteome</keyword>
<evidence type="ECO:0000313" key="5">
    <source>
        <dbReference type="EMBL" id="UVI28713.1"/>
    </source>
</evidence>
<dbReference type="InterPro" id="IPR036291">
    <property type="entry name" value="NAD(P)-bd_dom_sf"/>
</dbReference>
<dbReference type="InterPro" id="IPR057326">
    <property type="entry name" value="KR_dom"/>
</dbReference>
<dbReference type="SMART" id="SM00822">
    <property type="entry name" value="PKS_KR"/>
    <property type="match status" value="1"/>
</dbReference>
<comment type="similarity">
    <text evidence="1 3">Belongs to the short-chain dehydrogenases/reductases (SDR) family.</text>
</comment>
<dbReference type="PRINTS" id="PR00080">
    <property type="entry name" value="SDRFAMILY"/>
</dbReference>
<evidence type="ECO:0000256" key="2">
    <source>
        <dbReference type="ARBA" id="ARBA00023002"/>
    </source>
</evidence>
<dbReference type="PANTHER" id="PTHR44196">
    <property type="entry name" value="DEHYDROGENASE/REDUCTASE SDR FAMILY MEMBER 7B"/>
    <property type="match status" value="1"/>
</dbReference>
<dbReference type="Pfam" id="PF00106">
    <property type="entry name" value="adh_short"/>
    <property type="match status" value="1"/>
</dbReference>
<dbReference type="CDD" id="cd05233">
    <property type="entry name" value="SDR_c"/>
    <property type="match status" value="1"/>
</dbReference>
<dbReference type="Gene3D" id="3.40.50.720">
    <property type="entry name" value="NAD(P)-binding Rossmann-like Domain"/>
    <property type="match status" value="1"/>
</dbReference>
<proteinExistence type="inferred from homology"/>
<evidence type="ECO:0000256" key="3">
    <source>
        <dbReference type="RuleBase" id="RU000363"/>
    </source>
</evidence>
<protein>
    <submittedName>
        <fullName evidence="5">SDR family oxidoreductase</fullName>
    </submittedName>
</protein>
<dbReference type="InterPro" id="IPR020904">
    <property type="entry name" value="Sc_DH/Rdtase_CS"/>
</dbReference>
<gene>
    <name evidence="5" type="ORF">L1F29_25220</name>
</gene>
<dbReference type="PROSITE" id="PS00061">
    <property type="entry name" value="ADH_SHORT"/>
    <property type="match status" value="1"/>
</dbReference>
<dbReference type="InterPro" id="IPR002347">
    <property type="entry name" value="SDR_fam"/>
</dbReference>
<accession>A0ABY5S7L5</accession>
<reference evidence="5" key="1">
    <citation type="submission" date="2022-01" db="EMBL/GenBank/DDBJ databases">
        <title>Paenibacillus spongiae sp. nov., isolated from marine sponge.</title>
        <authorList>
            <person name="Li Z."/>
            <person name="Zhang M."/>
        </authorList>
    </citation>
    <scope>NUCLEOTIDE SEQUENCE</scope>
    <source>
        <strain evidence="5">PHS-Z3</strain>
    </source>
</reference>
<organism evidence="5 6">
    <name type="scientific">Paenibacillus spongiae</name>
    <dbReference type="NCBI Taxonomy" id="2909671"/>
    <lineage>
        <taxon>Bacteria</taxon>
        <taxon>Bacillati</taxon>
        <taxon>Bacillota</taxon>
        <taxon>Bacilli</taxon>
        <taxon>Bacillales</taxon>
        <taxon>Paenibacillaceae</taxon>
        <taxon>Paenibacillus</taxon>
    </lineage>
</organism>
<evidence type="ECO:0000313" key="6">
    <source>
        <dbReference type="Proteomes" id="UP001057877"/>
    </source>
</evidence>
<evidence type="ECO:0000259" key="4">
    <source>
        <dbReference type="SMART" id="SM00822"/>
    </source>
</evidence>
<dbReference type="Proteomes" id="UP001057877">
    <property type="component" value="Chromosome"/>
</dbReference>
<keyword evidence="2" id="KW-0560">Oxidoreductase</keyword>
<name>A0ABY5S7L5_9BACL</name>
<dbReference type="RefSeq" id="WP_258384801.1">
    <property type="nucleotide sequence ID" value="NZ_CP091430.1"/>
</dbReference>